<evidence type="ECO:0000256" key="4">
    <source>
        <dbReference type="PIRSR" id="PIRSR606710-1"/>
    </source>
</evidence>
<dbReference type="InterPro" id="IPR051795">
    <property type="entry name" value="Glycosyl_Hydrlase_43"/>
</dbReference>
<evidence type="ECO:0000256" key="5">
    <source>
        <dbReference type="PIRSR" id="PIRSR606710-2"/>
    </source>
</evidence>
<feature type="active site" description="Proton acceptor" evidence="4">
    <location>
        <position position="21"/>
    </location>
</feature>
<dbReference type="PANTHER" id="PTHR42812:SF14">
    <property type="entry name" value="SECRETED PROTEIN"/>
    <property type="match status" value="1"/>
</dbReference>
<organism evidence="6 7">
    <name type="scientific">Anaerocolumna chitinilytica</name>
    <dbReference type="NCBI Taxonomy" id="1727145"/>
    <lineage>
        <taxon>Bacteria</taxon>
        <taxon>Bacillati</taxon>
        <taxon>Bacillota</taxon>
        <taxon>Clostridia</taxon>
        <taxon>Lachnospirales</taxon>
        <taxon>Lachnospiraceae</taxon>
        <taxon>Anaerocolumna</taxon>
    </lineage>
</organism>
<sequence>MRTYKNPFLLEHQWSENECGDPFIMRFNGYYYLYCSSAGNHIKAWKSENLVDFDYLGSVCDAPEIDGAYAPEVSYCNGKFYMVTSPVGSGHYLLEGDRPEGPFHLISKNYGLMIDGSFFTDDDGKRYLLRAGHKGIVIHDMPQADTIEVNGKIIPESYLNYWTEGPMIIKRKGLYYLTYTGNHLLSKGYRVAYSISEKGPDSGYVNLSDNTLLLETGEEFHALGHSSSFLAPDLDSYCIAYHNIDLNMKPRKRSMNIDRLFFNGARMYCNPIWWEQEVPAMPDCYGWGEGNFQQADIKDKKYLISKAATSKAYTAELSVNTKGGNLTLLYGYGENTWGEIELCCDRSYKIIEGDLTVSEGRINNTVSFLNYMTVRLARTSDSLLEIYLNNMLLASFVTVTGEGKLGIAAEAKGEVGFFGISRTIDGNGDKIAAKAIPGRMDAIHGTGGFLGYPLKESGFLVKAAAFEKGKKVLYHVNIKEDGYYQVIVRASAGKKDHCLVISSENMAEPLRFHLTGISDENGFEKIKAGVLWLTRGIKDIAVSSEEEMLIDYFLFRKAAEVMDIDVVKKGQLVTEDIKIFGHKQLKSMITKYSGFTCAENFGRAFVGEEGFNDYTISTVIYRNNAPTGDASIYIRASKESWFPDQVTSSLFGYRISVKQEGIYLYRCCYGEEQLGFYRLPCKSPGTLALSVRAEGTTLAIVLEDRVILTFTDTAGYLYGKAGLEATGEGFAFEEYRIRRDLSL</sequence>
<dbReference type="InterPro" id="IPR006710">
    <property type="entry name" value="Glyco_hydro_43"/>
</dbReference>
<dbReference type="EMBL" id="AP023368">
    <property type="protein sequence ID" value="BCJ97523.1"/>
    <property type="molecule type" value="Genomic_DNA"/>
</dbReference>
<dbReference type="PANTHER" id="PTHR42812">
    <property type="entry name" value="BETA-XYLOSIDASE"/>
    <property type="match status" value="1"/>
</dbReference>
<dbReference type="Pfam" id="PF04616">
    <property type="entry name" value="Glyco_hydro_43"/>
    <property type="match status" value="1"/>
</dbReference>
<accession>A0A7I8DG77</accession>
<evidence type="ECO:0000256" key="3">
    <source>
        <dbReference type="ARBA" id="ARBA00023295"/>
    </source>
</evidence>
<gene>
    <name evidence="6" type="ORF">bsdcttw_05640</name>
</gene>
<dbReference type="Gene3D" id="2.60.120.560">
    <property type="entry name" value="Exo-inulinase, domain 1"/>
    <property type="match status" value="1"/>
</dbReference>
<feature type="site" description="Important for catalytic activity, responsible for pKa modulation of the active site Glu and correct orientation of both the proton donor and substrate" evidence="5">
    <location>
        <position position="115"/>
    </location>
</feature>
<evidence type="ECO:0000256" key="2">
    <source>
        <dbReference type="ARBA" id="ARBA00022801"/>
    </source>
</evidence>
<dbReference type="InterPro" id="IPR023296">
    <property type="entry name" value="Glyco_hydro_beta-prop_sf"/>
</dbReference>
<comment type="similarity">
    <text evidence="1">Belongs to the glycosyl hydrolase 43 family.</text>
</comment>
<evidence type="ECO:0000313" key="7">
    <source>
        <dbReference type="Proteomes" id="UP000515703"/>
    </source>
</evidence>
<dbReference type="GO" id="GO:0005975">
    <property type="term" value="P:carbohydrate metabolic process"/>
    <property type="evidence" value="ECO:0007669"/>
    <property type="project" value="InterPro"/>
</dbReference>
<dbReference type="RefSeq" id="WP_185257940.1">
    <property type="nucleotide sequence ID" value="NZ_AP023368.1"/>
</dbReference>
<protein>
    <recommendedName>
        <fullName evidence="8">Beta-xylosidase</fullName>
    </recommendedName>
</protein>
<proteinExistence type="inferred from homology"/>
<feature type="active site" description="Proton donor" evidence="4">
    <location>
        <position position="164"/>
    </location>
</feature>
<reference evidence="6 7" key="1">
    <citation type="submission" date="2020-08" db="EMBL/GenBank/DDBJ databases">
        <title>Draft genome sequencing of an Anaerocolumna strain isolated from anoxic soil subjected to BSD treatment.</title>
        <authorList>
            <person name="Uek A."/>
            <person name="Tonouchi A."/>
        </authorList>
    </citation>
    <scope>NUCLEOTIDE SEQUENCE [LARGE SCALE GENOMIC DNA]</scope>
    <source>
        <strain evidence="6 7">CTTW</strain>
    </source>
</reference>
<keyword evidence="3" id="KW-0326">Glycosidase</keyword>
<keyword evidence="2" id="KW-0378">Hydrolase</keyword>
<dbReference type="AlphaFoldDB" id="A0A7I8DG77"/>
<dbReference type="KEGG" id="acht:bsdcttw_05640"/>
<dbReference type="SUPFAM" id="SSF75005">
    <property type="entry name" value="Arabinanase/levansucrase/invertase"/>
    <property type="match status" value="1"/>
</dbReference>
<evidence type="ECO:0008006" key="8">
    <source>
        <dbReference type="Google" id="ProtNLM"/>
    </source>
</evidence>
<name>A0A7I8DG77_9FIRM</name>
<evidence type="ECO:0000313" key="6">
    <source>
        <dbReference type="EMBL" id="BCJ97523.1"/>
    </source>
</evidence>
<keyword evidence="7" id="KW-1185">Reference proteome</keyword>
<evidence type="ECO:0000256" key="1">
    <source>
        <dbReference type="ARBA" id="ARBA00009865"/>
    </source>
</evidence>
<dbReference type="Gene3D" id="2.115.10.20">
    <property type="entry name" value="Glycosyl hydrolase domain, family 43"/>
    <property type="match status" value="1"/>
</dbReference>
<reference evidence="6 7" key="2">
    <citation type="submission" date="2020-08" db="EMBL/GenBank/DDBJ databases">
        <authorList>
            <person name="Ueki A."/>
            <person name="Tonouchi A."/>
        </authorList>
    </citation>
    <scope>NUCLEOTIDE SEQUENCE [LARGE SCALE GENOMIC DNA]</scope>
    <source>
        <strain evidence="6 7">CTTW</strain>
    </source>
</reference>
<dbReference type="GO" id="GO:0004553">
    <property type="term" value="F:hydrolase activity, hydrolyzing O-glycosyl compounds"/>
    <property type="evidence" value="ECO:0007669"/>
    <property type="project" value="InterPro"/>
</dbReference>
<dbReference type="Proteomes" id="UP000515703">
    <property type="component" value="Chromosome"/>
</dbReference>